<dbReference type="PANTHER" id="PTHR43833">
    <property type="entry name" value="POTASSIUM CHANNEL PROTEIN 2-RELATED-RELATED"/>
    <property type="match status" value="1"/>
</dbReference>
<evidence type="ECO:0000256" key="2">
    <source>
        <dbReference type="SAM" id="Phobius"/>
    </source>
</evidence>
<dbReference type="GO" id="GO:0005886">
    <property type="term" value="C:plasma membrane"/>
    <property type="evidence" value="ECO:0007669"/>
    <property type="project" value="UniProtKB-SubCell"/>
</dbReference>
<dbReference type="Gene3D" id="1.10.287.70">
    <property type="match status" value="1"/>
</dbReference>
<name>A0A2A2SDH0_9SPHN</name>
<feature type="transmembrane region" description="Helical" evidence="2">
    <location>
        <begin position="29"/>
        <end position="49"/>
    </location>
</feature>
<gene>
    <name evidence="4" type="ORF">CKY28_14860</name>
</gene>
<evidence type="ECO:0000256" key="1">
    <source>
        <dbReference type="ARBA" id="ARBA00004651"/>
    </source>
</evidence>
<dbReference type="Pfam" id="PF07885">
    <property type="entry name" value="Ion_trans_2"/>
    <property type="match status" value="1"/>
</dbReference>
<protein>
    <submittedName>
        <fullName evidence="4">Potassium transporter TrkA</fullName>
    </submittedName>
</protein>
<comment type="caution">
    <text evidence="4">The sequence shown here is derived from an EMBL/GenBank/DDBJ whole genome shotgun (WGS) entry which is preliminary data.</text>
</comment>
<dbReference type="PROSITE" id="PS51201">
    <property type="entry name" value="RCK_N"/>
    <property type="match status" value="1"/>
</dbReference>
<accession>A0A2A2SDH0</accession>
<dbReference type="SUPFAM" id="SSF81324">
    <property type="entry name" value="Voltage-gated potassium channels"/>
    <property type="match status" value="1"/>
</dbReference>
<feature type="transmembrane region" description="Helical" evidence="2">
    <location>
        <begin position="103"/>
        <end position="122"/>
    </location>
</feature>
<evidence type="ECO:0000313" key="4">
    <source>
        <dbReference type="EMBL" id="PAX07297.1"/>
    </source>
</evidence>
<dbReference type="Pfam" id="PF02254">
    <property type="entry name" value="TrkA_N"/>
    <property type="match status" value="1"/>
</dbReference>
<keyword evidence="2" id="KW-0472">Membrane</keyword>
<dbReference type="EMBL" id="NSLI01000004">
    <property type="protein sequence ID" value="PAX07297.1"/>
    <property type="molecule type" value="Genomic_DNA"/>
</dbReference>
<organism evidence="4 5">
    <name type="scientific">Sphingomonas lenta</name>
    <dbReference type="NCBI Taxonomy" id="1141887"/>
    <lineage>
        <taxon>Bacteria</taxon>
        <taxon>Pseudomonadati</taxon>
        <taxon>Pseudomonadota</taxon>
        <taxon>Alphaproteobacteria</taxon>
        <taxon>Sphingomonadales</taxon>
        <taxon>Sphingomonadaceae</taxon>
        <taxon>Sphingomonas</taxon>
    </lineage>
</organism>
<dbReference type="RefSeq" id="WP_095999120.1">
    <property type="nucleotide sequence ID" value="NZ_NSLI01000004.1"/>
</dbReference>
<keyword evidence="2" id="KW-0812">Transmembrane</keyword>
<keyword evidence="5" id="KW-1185">Reference proteome</keyword>
<dbReference type="InterPro" id="IPR036291">
    <property type="entry name" value="NAD(P)-bd_dom_sf"/>
</dbReference>
<dbReference type="Gene3D" id="3.40.50.720">
    <property type="entry name" value="NAD(P)-binding Rossmann-like Domain"/>
    <property type="match status" value="1"/>
</dbReference>
<sequence length="347" mass="37878">MAGTIDPTPRRERVWTLRRRSRTPAWISLLLRIALVLLLVGIALGGHWFDREGLRDNVDGEISFIDVIYFTAITVTTVGYGDITPVTDQARLFDTFVVTPIRLFIWLIFLGSAYSFLITRVWDRWKMRMIERTLNDHVVVVGHGKSGSEAVGELVRRGTDPRGIVVVDCMASALAEAEACGANVVEGDGTRDVVLQAAHVDRAKAVVVCTGRDDTSILVVLTTRRLAPRVPISVVVKSYDNEAIARQAGAGTVINPASFAGLLLAGSTYGEHIADYVADLAACEGEVRLHQRPVLPNEVGHALHDVTPGLGLRVHRGDRSYGFWTPEAKRLEEGDILVEIVPTGQAA</sequence>
<dbReference type="InterPro" id="IPR013099">
    <property type="entry name" value="K_chnl_dom"/>
</dbReference>
<evidence type="ECO:0000313" key="5">
    <source>
        <dbReference type="Proteomes" id="UP000218151"/>
    </source>
</evidence>
<dbReference type="AlphaFoldDB" id="A0A2A2SDH0"/>
<dbReference type="InterPro" id="IPR003148">
    <property type="entry name" value="RCK_N"/>
</dbReference>
<reference evidence="5" key="1">
    <citation type="submission" date="2017-09" db="EMBL/GenBank/DDBJ databases">
        <authorList>
            <person name="Feng G."/>
            <person name="Zhu H."/>
        </authorList>
    </citation>
    <scope>NUCLEOTIDE SEQUENCE [LARGE SCALE GENOMIC DNA]</scope>
    <source>
        <strain evidence="5">1PNM-20</strain>
    </source>
</reference>
<dbReference type="GO" id="GO:0006813">
    <property type="term" value="P:potassium ion transport"/>
    <property type="evidence" value="ECO:0007669"/>
    <property type="project" value="InterPro"/>
</dbReference>
<evidence type="ECO:0000259" key="3">
    <source>
        <dbReference type="PROSITE" id="PS51201"/>
    </source>
</evidence>
<keyword evidence="2" id="KW-1133">Transmembrane helix</keyword>
<proteinExistence type="predicted"/>
<dbReference type="InterPro" id="IPR050721">
    <property type="entry name" value="Trk_Ktr_HKT_K-transport"/>
</dbReference>
<dbReference type="Proteomes" id="UP000218151">
    <property type="component" value="Unassembled WGS sequence"/>
</dbReference>
<dbReference type="PANTHER" id="PTHR43833:SF9">
    <property type="entry name" value="POTASSIUM CHANNEL PROTEIN YUGO-RELATED"/>
    <property type="match status" value="1"/>
</dbReference>
<comment type="subcellular location">
    <subcellularLocation>
        <location evidence="1">Cell membrane</location>
        <topology evidence="1">Multi-pass membrane protein</topology>
    </subcellularLocation>
</comment>
<feature type="domain" description="RCK N-terminal" evidence="3">
    <location>
        <begin position="135"/>
        <end position="255"/>
    </location>
</feature>
<dbReference type="SUPFAM" id="SSF51735">
    <property type="entry name" value="NAD(P)-binding Rossmann-fold domains"/>
    <property type="match status" value="1"/>
</dbReference>
<dbReference type="OrthoDB" id="9799090at2"/>